<comment type="caution">
    <text evidence="2">The sequence shown here is derived from an EMBL/GenBank/DDBJ whole genome shotgun (WGS) entry which is preliminary data.</text>
</comment>
<feature type="chain" id="PRO_5001473684" evidence="1">
    <location>
        <begin position="20"/>
        <end position="90"/>
    </location>
</feature>
<reference evidence="2 3" key="1">
    <citation type="submission" date="2014-02" db="EMBL/GenBank/DDBJ databases">
        <title>The genome sequence of the entomopathogenic fungus Metarhizium robertsii ARSEF 2575.</title>
        <authorList>
            <person name="Giuliano Garisto Donzelli B."/>
            <person name="Roe B.A."/>
            <person name="Macmil S.L."/>
            <person name="Krasnoff S.B."/>
            <person name="Gibson D.M."/>
        </authorList>
    </citation>
    <scope>NUCLEOTIDE SEQUENCE [LARGE SCALE GENOMIC DNA]</scope>
    <source>
        <strain evidence="2 3">ARSEF 2575</strain>
    </source>
</reference>
<gene>
    <name evidence="2" type="ORF">X797_012298</name>
</gene>
<dbReference type="HOGENOM" id="CLU_2441326_0_0_1"/>
<sequence>MQLSLALLNGLFIVPAVLAAPHTRTKRGEKPAGKVDPGTASDCTYWEEKTDASVREDGCFCVSYHDFKMGQVVAFYNAATRHCIIKDSWS</sequence>
<dbReference type="Proteomes" id="UP000030151">
    <property type="component" value="Unassembled WGS sequence"/>
</dbReference>
<organism evidence="2 3">
    <name type="scientific">Metarhizium robertsii</name>
    <dbReference type="NCBI Taxonomy" id="568076"/>
    <lineage>
        <taxon>Eukaryota</taxon>
        <taxon>Fungi</taxon>
        <taxon>Dikarya</taxon>
        <taxon>Ascomycota</taxon>
        <taxon>Pezizomycotina</taxon>
        <taxon>Sordariomycetes</taxon>
        <taxon>Hypocreomycetidae</taxon>
        <taxon>Hypocreales</taxon>
        <taxon>Clavicipitaceae</taxon>
        <taxon>Metarhizium</taxon>
    </lineage>
</organism>
<evidence type="ECO:0000313" key="2">
    <source>
        <dbReference type="EMBL" id="EXU94630.1"/>
    </source>
</evidence>
<feature type="signal peptide" evidence="1">
    <location>
        <begin position="1"/>
        <end position="19"/>
    </location>
</feature>
<proteinExistence type="predicted"/>
<name>A0A014QPT9_9HYPO</name>
<protein>
    <submittedName>
        <fullName evidence="2">Uncharacterized protein</fullName>
    </submittedName>
</protein>
<evidence type="ECO:0000313" key="3">
    <source>
        <dbReference type="Proteomes" id="UP000030151"/>
    </source>
</evidence>
<dbReference type="EMBL" id="JELW01000205">
    <property type="protein sequence ID" value="EXU94630.1"/>
    <property type="molecule type" value="Genomic_DNA"/>
</dbReference>
<accession>A0A014QPT9</accession>
<evidence type="ECO:0000256" key="1">
    <source>
        <dbReference type="SAM" id="SignalP"/>
    </source>
</evidence>
<keyword evidence="1" id="KW-0732">Signal</keyword>
<dbReference type="AlphaFoldDB" id="A0A014QPT9"/>